<evidence type="ECO:0000313" key="5">
    <source>
        <dbReference type="Proteomes" id="UP000002221"/>
    </source>
</evidence>
<dbReference type="PANTHER" id="PTHR42852">
    <property type="entry name" value="THIOL:DISULFIDE INTERCHANGE PROTEIN DSBE"/>
    <property type="match status" value="1"/>
</dbReference>
<dbReference type="EMBL" id="CP001807">
    <property type="protein sequence ID" value="ACY48267.1"/>
    <property type="molecule type" value="Genomic_DNA"/>
</dbReference>
<keyword evidence="2" id="KW-0472">Membrane</keyword>
<evidence type="ECO:0000313" key="4">
    <source>
        <dbReference type="EMBL" id="ACY48267.1"/>
    </source>
</evidence>
<accession>D0MIF9</accession>
<feature type="transmembrane region" description="Helical" evidence="2">
    <location>
        <begin position="12"/>
        <end position="30"/>
    </location>
</feature>
<dbReference type="RefSeq" id="WP_012843878.1">
    <property type="nucleotide sequence ID" value="NC_013501.1"/>
</dbReference>
<dbReference type="CDD" id="cd02966">
    <property type="entry name" value="TlpA_like_family"/>
    <property type="match status" value="1"/>
</dbReference>
<dbReference type="PROSITE" id="PS51352">
    <property type="entry name" value="THIOREDOXIN_2"/>
    <property type="match status" value="1"/>
</dbReference>
<feature type="transmembrane region" description="Helical" evidence="2">
    <location>
        <begin position="42"/>
        <end position="67"/>
    </location>
</feature>
<keyword evidence="2" id="KW-1133">Transmembrane helix</keyword>
<dbReference type="Pfam" id="PF00578">
    <property type="entry name" value="AhpC-TSA"/>
    <property type="match status" value="1"/>
</dbReference>
<protein>
    <submittedName>
        <fullName evidence="4">Redoxin domain protein</fullName>
    </submittedName>
</protein>
<dbReference type="AlphaFoldDB" id="D0MIF9"/>
<dbReference type="SUPFAM" id="SSF52833">
    <property type="entry name" value="Thioredoxin-like"/>
    <property type="match status" value="1"/>
</dbReference>
<sequence>MQESLPLSPSLLYALAGLLVVGGLALLWLAPRLSPRRRLEGAAAWTGALFGGVVMLSGLALGALAYLRQQQPEIVQPPGVVGRPAPELAFRLVDTDEPRTLADYRGKVILLNLWATWCGPCLAEIPELNRFQLAYRDRGVVVIMISDEPRQTILEFTKERPLEAVSGYLPEDAHWPWPYNRVEQARPTTFVIDRDGIIRETWPGAADFAQFEAAVLPYLE</sequence>
<dbReference type="Gene3D" id="3.40.30.10">
    <property type="entry name" value="Glutaredoxin"/>
    <property type="match status" value="1"/>
</dbReference>
<dbReference type="InterPro" id="IPR013766">
    <property type="entry name" value="Thioredoxin_domain"/>
</dbReference>
<proteinExistence type="predicted"/>
<dbReference type="GO" id="GO:0016491">
    <property type="term" value="F:oxidoreductase activity"/>
    <property type="evidence" value="ECO:0007669"/>
    <property type="project" value="InterPro"/>
</dbReference>
<dbReference type="Proteomes" id="UP000002221">
    <property type="component" value="Chromosome"/>
</dbReference>
<dbReference type="GO" id="GO:0016209">
    <property type="term" value="F:antioxidant activity"/>
    <property type="evidence" value="ECO:0007669"/>
    <property type="project" value="InterPro"/>
</dbReference>
<dbReference type="eggNOG" id="COG0526">
    <property type="taxonomic scope" value="Bacteria"/>
</dbReference>
<gene>
    <name evidence="4" type="ordered locus">Rmar_1378</name>
</gene>
<keyword evidence="2" id="KW-0812">Transmembrane</keyword>
<reference evidence="4 5" key="1">
    <citation type="journal article" date="2009" name="Stand. Genomic Sci.">
        <title>Complete genome sequence of Rhodothermus marinus type strain (R-10).</title>
        <authorList>
            <person name="Nolan M."/>
            <person name="Tindall B.J."/>
            <person name="Pomrenke H."/>
            <person name="Lapidus A."/>
            <person name="Copeland A."/>
            <person name="Glavina Del Rio T."/>
            <person name="Lucas S."/>
            <person name="Chen F."/>
            <person name="Tice H."/>
            <person name="Cheng J.F."/>
            <person name="Saunders E."/>
            <person name="Han C."/>
            <person name="Bruce D."/>
            <person name="Goodwin L."/>
            <person name="Chain P."/>
            <person name="Pitluck S."/>
            <person name="Ovchinikova G."/>
            <person name="Pati A."/>
            <person name="Ivanova N."/>
            <person name="Mavromatis K."/>
            <person name="Chen A."/>
            <person name="Palaniappan K."/>
            <person name="Land M."/>
            <person name="Hauser L."/>
            <person name="Chang Y.J."/>
            <person name="Jeffries C.D."/>
            <person name="Brettin T."/>
            <person name="Goker M."/>
            <person name="Bristow J."/>
            <person name="Eisen J.A."/>
            <person name="Markowitz V."/>
            <person name="Hugenholtz P."/>
            <person name="Kyrpides N.C."/>
            <person name="Klenk H.P."/>
            <person name="Detter J.C."/>
        </authorList>
    </citation>
    <scope>NUCLEOTIDE SEQUENCE [LARGE SCALE GENOMIC DNA]</scope>
    <source>
        <strain evidence="5">ATCC 43812 / DSM 4252 / R-10</strain>
    </source>
</reference>
<dbReference type="InterPro" id="IPR036249">
    <property type="entry name" value="Thioredoxin-like_sf"/>
</dbReference>
<keyword evidence="1" id="KW-0676">Redox-active center</keyword>
<evidence type="ECO:0000256" key="1">
    <source>
        <dbReference type="ARBA" id="ARBA00023284"/>
    </source>
</evidence>
<dbReference type="STRING" id="518766.Rmar_1378"/>
<dbReference type="InterPro" id="IPR017937">
    <property type="entry name" value="Thioredoxin_CS"/>
</dbReference>
<keyword evidence="5" id="KW-1185">Reference proteome</keyword>
<organism evidence="4 5">
    <name type="scientific">Rhodothermus marinus (strain ATCC 43812 / DSM 4252 / R-10)</name>
    <name type="common">Rhodothermus obamensis</name>
    <dbReference type="NCBI Taxonomy" id="518766"/>
    <lineage>
        <taxon>Bacteria</taxon>
        <taxon>Pseudomonadati</taxon>
        <taxon>Rhodothermota</taxon>
        <taxon>Rhodothermia</taxon>
        <taxon>Rhodothermales</taxon>
        <taxon>Rhodothermaceae</taxon>
        <taxon>Rhodothermus</taxon>
    </lineage>
</organism>
<dbReference type="InterPro" id="IPR000866">
    <property type="entry name" value="AhpC/TSA"/>
</dbReference>
<dbReference type="PROSITE" id="PS00194">
    <property type="entry name" value="THIOREDOXIN_1"/>
    <property type="match status" value="1"/>
</dbReference>
<evidence type="ECO:0000259" key="3">
    <source>
        <dbReference type="PROSITE" id="PS51352"/>
    </source>
</evidence>
<dbReference type="HOGENOM" id="CLU_1255149_0_0_10"/>
<dbReference type="PANTHER" id="PTHR42852:SF13">
    <property type="entry name" value="PROTEIN DIPZ"/>
    <property type="match status" value="1"/>
</dbReference>
<evidence type="ECO:0000256" key="2">
    <source>
        <dbReference type="SAM" id="Phobius"/>
    </source>
</evidence>
<name>D0MIF9_RHOM4</name>
<dbReference type="InterPro" id="IPR050553">
    <property type="entry name" value="Thioredoxin_ResA/DsbE_sf"/>
</dbReference>
<dbReference type="KEGG" id="rmr:Rmar_1378"/>
<dbReference type="OrthoDB" id="6399635at2"/>
<feature type="domain" description="Thioredoxin" evidence="3">
    <location>
        <begin position="79"/>
        <end position="220"/>
    </location>
</feature>